<evidence type="ECO:0000256" key="4">
    <source>
        <dbReference type="SAM" id="SignalP"/>
    </source>
</evidence>
<feature type="domain" description="LysM" evidence="5">
    <location>
        <begin position="37"/>
        <end position="82"/>
    </location>
</feature>
<comment type="caution">
    <text evidence="6">The sequence shown here is derived from an EMBL/GenBank/DDBJ whole genome shotgun (WGS) entry which is preliminary data.</text>
</comment>
<dbReference type="PANTHER" id="PTHR34997:SF1">
    <property type="entry name" value="PEPTIDOGLYCAN-BINDING LYSIN DOMAIN"/>
    <property type="match status" value="1"/>
</dbReference>
<dbReference type="InterPro" id="IPR018392">
    <property type="entry name" value="LysM"/>
</dbReference>
<evidence type="ECO:0000256" key="1">
    <source>
        <dbReference type="ARBA" id="ARBA00022669"/>
    </source>
</evidence>
<gene>
    <name evidence="6" type="ORF">PGQ11_001774</name>
</gene>
<dbReference type="InterPro" id="IPR036779">
    <property type="entry name" value="LysM_dom_sf"/>
</dbReference>
<comment type="similarity">
    <text evidence="3">Belongs to the secreted LysM effector family.</text>
</comment>
<feature type="chain" id="PRO_5045559378" evidence="4">
    <location>
        <begin position="18"/>
        <end position="185"/>
    </location>
</feature>
<accession>A0ABR2JGT8</accession>
<organism evidence="6 7">
    <name type="scientific">Apiospora arundinis</name>
    <dbReference type="NCBI Taxonomy" id="335852"/>
    <lineage>
        <taxon>Eukaryota</taxon>
        <taxon>Fungi</taxon>
        <taxon>Dikarya</taxon>
        <taxon>Ascomycota</taxon>
        <taxon>Pezizomycotina</taxon>
        <taxon>Sordariomycetes</taxon>
        <taxon>Xylariomycetidae</taxon>
        <taxon>Amphisphaeriales</taxon>
        <taxon>Apiosporaceae</taxon>
        <taxon>Apiospora</taxon>
    </lineage>
</organism>
<reference evidence="6 7" key="1">
    <citation type="journal article" date="2024" name="IMA Fungus">
        <title>Apiospora arundinis, a panoply of carbohydrate-active enzymes and secondary metabolites.</title>
        <authorList>
            <person name="Sorensen T."/>
            <person name="Petersen C."/>
            <person name="Muurmann A.T."/>
            <person name="Christiansen J.V."/>
            <person name="Brundto M.L."/>
            <person name="Overgaard C.K."/>
            <person name="Boysen A.T."/>
            <person name="Wollenberg R.D."/>
            <person name="Larsen T.O."/>
            <person name="Sorensen J.L."/>
            <person name="Nielsen K.L."/>
            <person name="Sondergaard T.E."/>
        </authorList>
    </citation>
    <scope>NUCLEOTIDE SEQUENCE [LARGE SCALE GENOMIC DNA]</scope>
    <source>
        <strain evidence="6 7">AAU 773</strain>
    </source>
</reference>
<evidence type="ECO:0000313" key="7">
    <source>
        <dbReference type="Proteomes" id="UP001390339"/>
    </source>
</evidence>
<dbReference type="PANTHER" id="PTHR34997">
    <property type="entry name" value="AM15"/>
    <property type="match status" value="1"/>
</dbReference>
<dbReference type="CDD" id="cd00118">
    <property type="entry name" value="LysM"/>
    <property type="match status" value="1"/>
</dbReference>
<sequence length="185" mass="20062">MFALAFGLALLPALGAAQFQEAPPTTAAPDTIRDCTYWQVAAAEDTCDSIAAYWGITLDQFKAYNPSQAAACDLIVGNSYCIEQNFGITTTTASPTPSSTTFITSSTAAASATPSSALEVCMDQMGSYKEFCPRCLPNCEKREPSVWEQCFYSQAFTMNYYQSDCWKHGGPDCKNQAADKVCPRK</sequence>
<proteinExistence type="inferred from homology"/>
<evidence type="ECO:0000259" key="5">
    <source>
        <dbReference type="PROSITE" id="PS51782"/>
    </source>
</evidence>
<evidence type="ECO:0000256" key="2">
    <source>
        <dbReference type="ARBA" id="ARBA00023026"/>
    </source>
</evidence>
<dbReference type="EMBL" id="JAPCWZ010000002">
    <property type="protein sequence ID" value="KAK8876828.1"/>
    <property type="molecule type" value="Genomic_DNA"/>
</dbReference>
<dbReference type="PROSITE" id="PS51782">
    <property type="entry name" value="LYSM"/>
    <property type="match status" value="1"/>
</dbReference>
<keyword evidence="1" id="KW-0147">Chitin-binding</keyword>
<keyword evidence="7" id="KW-1185">Reference proteome</keyword>
<protein>
    <submittedName>
        <fullName evidence="6">Carbohydrate-binding module family 50 protein</fullName>
    </submittedName>
</protein>
<dbReference type="InterPro" id="IPR052210">
    <property type="entry name" value="LysM1-like"/>
</dbReference>
<dbReference type="Gene3D" id="3.10.350.10">
    <property type="entry name" value="LysM domain"/>
    <property type="match status" value="1"/>
</dbReference>
<name>A0ABR2JGT8_9PEZI</name>
<dbReference type="Proteomes" id="UP001390339">
    <property type="component" value="Unassembled WGS sequence"/>
</dbReference>
<evidence type="ECO:0000313" key="6">
    <source>
        <dbReference type="EMBL" id="KAK8876828.1"/>
    </source>
</evidence>
<evidence type="ECO:0000256" key="3">
    <source>
        <dbReference type="ARBA" id="ARBA00044955"/>
    </source>
</evidence>
<feature type="signal peptide" evidence="4">
    <location>
        <begin position="1"/>
        <end position="17"/>
    </location>
</feature>
<keyword evidence="2" id="KW-0843">Virulence</keyword>
<keyword evidence="4" id="KW-0732">Signal</keyword>